<evidence type="ECO:0000313" key="2">
    <source>
        <dbReference type="Proteomes" id="UP001060215"/>
    </source>
</evidence>
<comment type="caution">
    <text evidence="1">The sequence shown here is derived from an EMBL/GenBank/DDBJ whole genome shotgun (WGS) entry which is preliminary data.</text>
</comment>
<reference evidence="1 2" key="1">
    <citation type="journal article" date="2022" name="Plant J.">
        <title>Chromosome-level genome of Camellia lanceoleosa provides a valuable resource for understanding genome evolution and self-incompatibility.</title>
        <authorList>
            <person name="Gong W."/>
            <person name="Xiao S."/>
            <person name="Wang L."/>
            <person name="Liao Z."/>
            <person name="Chang Y."/>
            <person name="Mo W."/>
            <person name="Hu G."/>
            <person name="Li W."/>
            <person name="Zhao G."/>
            <person name="Zhu H."/>
            <person name="Hu X."/>
            <person name="Ji K."/>
            <person name="Xiang X."/>
            <person name="Song Q."/>
            <person name="Yuan D."/>
            <person name="Jin S."/>
            <person name="Zhang L."/>
        </authorList>
    </citation>
    <scope>NUCLEOTIDE SEQUENCE [LARGE SCALE GENOMIC DNA]</scope>
    <source>
        <strain evidence="1">SQ_2022a</strain>
    </source>
</reference>
<proteinExistence type="predicted"/>
<protein>
    <submittedName>
        <fullName evidence="1">Ubiquitin-conjugating enzyme E2 25</fullName>
    </submittedName>
</protein>
<sequence>MQGWRILQENLPKSIYVYAFESKIDLLKAVIVGAARTPYHHGLLFFNLSFLSTYPTSPPQVHYHSHGLRMNPNLYTNGYVCLSLINTWECNNQERRDHSISTILQVLHSLQALVLNEEPYINEPGYEKSNPKYNQVDSMTYSNNVFILSCKTMQYLIKKLPTNFETFVVSHFRSCGSLVLRACNAYREGRERVGCYKSDESSSSSSLTDVIEISSKFKEDMDLIYPKLVEAFIGIGASMEDMNELKKVSPNKRKLTEKISGRKSVKKIKKS</sequence>
<keyword evidence="2" id="KW-1185">Reference proteome</keyword>
<dbReference type="Proteomes" id="UP001060215">
    <property type="component" value="Chromosome 12"/>
</dbReference>
<accession>A0ACC0FX11</accession>
<name>A0ACC0FX11_9ERIC</name>
<evidence type="ECO:0000313" key="1">
    <source>
        <dbReference type="EMBL" id="KAI7993320.1"/>
    </source>
</evidence>
<organism evidence="1 2">
    <name type="scientific">Camellia lanceoleosa</name>
    <dbReference type="NCBI Taxonomy" id="1840588"/>
    <lineage>
        <taxon>Eukaryota</taxon>
        <taxon>Viridiplantae</taxon>
        <taxon>Streptophyta</taxon>
        <taxon>Embryophyta</taxon>
        <taxon>Tracheophyta</taxon>
        <taxon>Spermatophyta</taxon>
        <taxon>Magnoliopsida</taxon>
        <taxon>eudicotyledons</taxon>
        <taxon>Gunneridae</taxon>
        <taxon>Pentapetalae</taxon>
        <taxon>asterids</taxon>
        <taxon>Ericales</taxon>
        <taxon>Theaceae</taxon>
        <taxon>Camellia</taxon>
    </lineage>
</organism>
<gene>
    <name evidence="1" type="ORF">LOK49_LG11G01923</name>
</gene>
<dbReference type="EMBL" id="CM045769">
    <property type="protein sequence ID" value="KAI7993320.1"/>
    <property type="molecule type" value="Genomic_DNA"/>
</dbReference>